<dbReference type="EMBL" id="JAAXYH010000002">
    <property type="protein sequence ID" value="NMH64517.1"/>
    <property type="molecule type" value="Genomic_DNA"/>
</dbReference>
<feature type="domain" description="N-acetyltransferase" evidence="1">
    <location>
        <begin position="1"/>
        <end position="129"/>
    </location>
</feature>
<accession>A0A972FXL8</accession>
<proteinExistence type="predicted"/>
<evidence type="ECO:0000313" key="2">
    <source>
        <dbReference type="EMBL" id="NMH64517.1"/>
    </source>
</evidence>
<organism evidence="2 3">
    <name type="scientific">Shewanella salipaludis</name>
    <dbReference type="NCBI Taxonomy" id="2723052"/>
    <lineage>
        <taxon>Bacteria</taxon>
        <taxon>Pseudomonadati</taxon>
        <taxon>Pseudomonadota</taxon>
        <taxon>Gammaproteobacteria</taxon>
        <taxon>Alteromonadales</taxon>
        <taxon>Shewanellaceae</taxon>
        <taxon>Shewanella</taxon>
    </lineage>
</organism>
<dbReference type="GO" id="GO:0016747">
    <property type="term" value="F:acyltransferase activity, transferring groups other than amino-acyl groups"/>
    <property type="evidence" value="ECO:0007669"/>
    <property type="project" value="InterPro"/>
</dbReference>
<dbReference type="CDD" id="cd04301">
    <property type="entry name" value="NAT_SF"/>
    <property type="match status" value="1"/>
</dbReference>
<gene>
    <name evidence="2" type="ORF">HC757_04965</name>
</gene>
<comment type="caution">
    <text evidence="2">The sequence shown here is derived from an EMBL/GenBank/DDBJ whole genome shotgun (WGS) entry which is preliminary data.</text>
</comment>
<name>A0A972FXL8_9GAMM</name>
<reference evidence="2" key="1">
    <citation type="submission" date="2020-04" db="EMBL/GenBank/DDBJ databases">
        <title>Description of Shewanella salipaludis sp. nov., isolated from a salt marsh.</title>
        <authorList>
            <person name="Park S."/>
            <person name="Yoon J.-H."/>
        </authorList>
    </citation>
    <scope>NUCLEOTIDE SEQUENCE</scope>
    <source>
        <strain evidence="2">SHSM-M6</strain>
    </source>
</reference>
<dbReference type="AlphaFoldDB" id="A0A972FXL8"/>
<dbReference type="InterPro" id="IPR016181">
    <property type="entry name" value="Acyl_CoA_acyltransferase"/>
</dbReference>
<evidence type="ECO:0000259" key="1">
    <source>
        <dbReference type="PROSITE" id="PS51186"/>
    </source>
</evidence>
<dbReference type="Gene3D" id="3.40.630.30">
    <property type="match status" value="1"/>
</dbReference>
<evidence type="ECO:0000313" key="3">
    <source>
        <dbReference type="Proteomes" id="UP000737113"/>
    </source>
</evidence>
<dbReference type="Pfam" id="PF00583">
    <property type="entry name" value="Acetyltransf_1"/>
    <property type="match status" value="1"/>
</dbReference>
<keyword evidence="3" id="KW-1185">Reference proteome</keyword>
<dbReference type="PROSITE" id="PS51186">
    <property type="entry name" value="GNAT"/>
    <property type="match status" value="1"/>
</dbReference>
<sequence>MVTHLEKSGQFLSDAEHMFRLNEGYSHSHLIIFNHARVGTLKYRETDTYLEIMQLQIEPGLQGRGLGTRVIKHLLAAAQGKAVNLTVLKDNPALRLYQSLGFAITGEDRYEYHMQANECHDAAQVSRQT</sequence>
<dbReference type="SUPFAM" id="SSF55729">
    <property type="entry name" value="Acyl-CoA N-acyltransferases (Nat)"/>
    <property type="match status" value="1"/>
</dbReference>
<dbReference type="Proteomes" id="UP000737113">
    <property type="component" value="Unassembled WGS sequence"/>
</dbReference>
<protein>
    <submittedName>
        <fullName evidence="2">GNAT family N-acetyltransferase</fullName>
    </submittedName>
</protein>
<dbReference type="InterPro" id="IPR000182">
    <property type="entry name" value="GNAT_dom"/>
</dbReference>